<gene>
    <name evidence="1" type="ORF">YM304_10930</name>
</gene>
<sequence>MAVAEVFDFEEAWGAEPPLSEVSLPADPFELLALGHAVIDRLNEADLSALSDVGARNHECEVSELSARVAALEVDATGAIDERGHDQSLGFGSTRSRIRHHRKLSGPTALARTRPCACSRCCPPGPRPHEPAVSAPIRRC</sequence>
<name>A0A6C7E2Y2_ILUCY</name>
<evidence type="ECO:0000313" key="2">
    <source>
        <dbReference type="Proteomes" id="UP000011863"/>
    </source>
</evidence>
<dbReference type="KEGG" id="aym:YM304_10930"/>
<reference evidence="1 2" key="1">
    <citation type="journal article" date="2013" name="Int. J. Syst. Evol. Microbiol.">
        <title>Ilumatobacter nonamiense sp. nov. and Ilumatobacter coccineum sp. nov., isolated from seashore sand.</title>
        <authorList>
            <person name="Matsumoto A."/>
            <person name="Kasai H."/>
            <person name="Matsuo Y."/>
            <person name="Shizuri Y."/>
            <person name="Ichikawa N."/>
            <person name="Fujita N."/>
            <person name="Omura S."/>
            <person name="Takahashi Y."/>
        </authorList>
    </citation>
    <scope>NUCLEOTIDE SEQUENCE [LARGE SCALE GENOMIC DNA]</scope>
    <source>
        <strain evidence="2">NBRC 103263 / KCTC 29153 / YM16-304</strain>
    </source>
</reference>
<protein>
    <submittedName>
        <fullName evidence="1">Uncharacterized protein</fullName>
    </submittedName>
</protein>
<organism evidence="1 2">
    <name type="scientific">Ilumatobacter coccineus (strain NBRC 103263 / KCTC 29153 / YM16-304)</name>
    <dbReference type="NCBI Taxonomy" id="1313172"/>
    <lineage>
        <taxon>Bacteria</taxon>
        <taxon>Bacillati</taxon>
        <taxon>Actinomycetota</taxon>
        <taxon>Acidimicrobiia</taxon>
        <taxon>Acidimicrobiales</taxon>
        <taxon>Ilumatobacteraceae</taxon>
        <taxon>Ilumatobacter</taxon>
    </lineage>
</organism>
<proteinExistence type="predicted"/>
<keyword evidence="2" id="KW-1185">Reference proteome</keyword>
<dbReference type="AlphaFoldDB" id="A0A6C7E2Y2"/>
<evidence type="ECO:0000313" key="1">
    <source>
        <dbReference type="EMBL" id="BAN01407.1"/>
    </source>
</evidence>
<dbReference type="EMBL" id="AP012057">
    <property type="protein sequence ID" value="BAN01407.1"/>
    <property type="molecule type" value="Genomic_DNA"/>
</dbReference>
<accession>A0A6C7E2Y2</accession>
<dbReference type="Proteomes" id="UP000011863">
    <property type="component" value="Chromosome"/>
</dbReference>